<evidence type="ECO:0000256" key="1">
    <source>
        <dbReference type="SAM" id="MobiDB-lite"/>
    </source>
</evidence>
<feature type="chain" id="PRO_5036408941" evidence="2">
    <location>
        <begin position="19"/>
        <end position="464"/>
    </location>
</feature>
<dbReference type="Gene3D" id="3.40.50.150">
    <property type="entry name" value="Vaccinia Virus protein VP39"/>
    <property type="match status" value="1"/>
</dbReference>
<name>A0A813JMB7_POLGL</name>
<protein>
    <submittedName>
        <fullName evidence="4">Uncharacterized protein</fullName>
    </submittedName>
</protein>
<dbReference type="AlphaFoldDB" id="A0A813JMB7"/>
<organism evidence="4 5">
    <name type="scientific">Polarella glacialis</name>
    <name type="common">Dinoflagellate</name>
    <dbReference type="NCBI Taxonomy" id="89957"/>
    <lineage>
        <taxon>Eukaryota</taxon>
        <taxon>Sar</taxon>
        <taxon>Alveolata</taxon>
        <taxon>Dinophyceae</taxon>
        <taxon>Suessiales</taxon>
        <taxon>Suessiaceae</taxon>
        <taxon>Polarella</taxon>
    </lineage>
</organism>
<comment type="caution">
    <text evidence="4">The sequence shown here is derived from an EMBL/GenBank/DDBJ whole genome shotgun (WGS) entry which is preliminary data.</text>
</comment>
<reference evidence="4" key="1">
    <citation type="submission" date="2021-02" db="EMBL/GenBank/DDBJ databases">
        <authorList>
            <person name="Dougan E. K."/>
            <person name="Rhodes N."/>
            <person name="Thang M."/>
            <person name="Chan C."/>
        </authorList>
    </citation>
    <scope>NUCLEOTIDE SEQUENCE</scope>
</reference>
<evidence type="ECO:0000313" key="4">
    <source>
        <dbReference type="EMBL" id="CAE8680546.1"/>
    </source>
</evidence>
<evidence type="ECO:0000256" key="2">
    <source>
        <dbReference type="SAM" id="SignalP"/>
    </source>
</evidence>
<dbReference type="Pfam" id="PF13578">
    <property type="entry name" value="Methyltransf_24"/>
    <property type="match status" value="1"/>
</dbReference>
<dbReference type="EMBL" id="CAJNNW010025481">
    <property type="protein sequence ID" value="CAE8677390.1"/>
    <property type="molecule type" value="Genomic_DNA"/>
</dbReference>
<sequence length="464" mass="51620">MAWLRGLLLPCVLRLASTELFAPATTYQTRELLQELFEFSAPDAGLSAKSRALCQAVSGSSEEKVLPGSDSREACSVTLFLSFEDALLHRGVVAYPKSRAALCVLQESNWLVGLYRRFAWCFQGRGRSTVQSKIQSRFQFERRCLQTTLTNLTPASRHNVQIKDGLDCWPAADETPRVLAAALRQPSRDLRAKVEAAISALNIYTFDVQQLRGEGLSTRQLRFAAEDMAYPITGGGRLLGSSAPLPRPHRGDVLQRLLGQLRRSSSSGLSNPEQQQQQQQQQQQPQQPQQQQQQQQKAPVYAELGIGEVFLSQWLVSQAAGFISEMHLIDTLQGDEQSLPWAVARMLEAGCWECEDVTAWKRHWPSATLCGPMGLRVHVHHATTSAVAAVMMQGYFDLVFIDADHSYDAVKRDIADWWPLVSPGGIMAGHDFSFKDPGTRKAVVESFSSGEVFLDSDAVWWTLK</sequence>
<dbReference type="EMBL" id="CAJNNW010025870">
    <property type="protein sequence ID" value="CAE8680546.1"/>
    <property type="molecule type" value="Genomic_DNA"/>
</dbReference>
<dbReference type="InterPro" id="IPR029063">
    <property type="entry name" value="SAM-dependent_MTases_sf"/>
</dbReference>
<accession>A0A813JMB7</accession>
<proteinExistence type="predicted"/>
<feature type="signal peptide" evidence="2">
    <location>
        <begin position="1"/>
        <end position="18"/>
    </location>
</feature>
<evidence type="ECO:0000313" key="3">
    <source>
        <dbReference type="EMBL" id="CAE8677390.1"/>
    </source>
</evidence>
<dbReference type="SUPFAM" id="SSF53335">
    <property type="entry name" value="S-adenosyl-L-methionine-dependent methyltransferases"/>
    <property type="match status" value="1"/>
</dbReference>
<evidence type="ECO:0000313" key="5">
    <source>
        <dbReference type="Proteomes" id="UP000626109"/>
    </source>
</evidence>
<feature type="region of interest" description="Disordered" evidence="1">
    <location>
        <begin position="264"/>
        <end position="295"/>
    </location>
</feature>
<dbReference type="Proteomes" id="UP000626109">
    <property type="component" value="Unassembled WGS sequence"/>
</dbReference>
<gene>
    <name evidence="3" type="ORF">PGLA2088_LOCUS20302</name>
    <name evidence="4" type="ORF">PGLA2088_LOCUS21963</name>
</gene>
<keyword evidence="2" id="KW-0732">Signal</keyword>